<keyword evidence="3" id="KW-1185">Reference proteome</keyword>
<feature type="compositionally biased region" description="Acidic residues" evidence="1">
    <location>
        <begin position="222"/>
        <end position="232"/>
    </location>
</feature>
<accession>A0A4S4MX00</accession>
<evidence type="ECO:0000256" key="1">
    <source>
        <dbReference type="SAM" id="MobiDB-lite"/>
    </source>
</evidence>
<reference evidence="2 3" key="1">
    <citation type="submission" date="2019-02" db="EMBL/GenBank/DDBJ databases">
        <title>Genome sequencing of the rare red list fungi Antrodiella citrinella (Flaviporus citrinellus).</title>
        <authorList>
            <person name="Buettner E."/>
            <person name="Kellner H."/>
        </authorList>
    </citation>
    <scope>NUCLEOTIDE SEQUENCE [LARGE SCALE GENOMIC DNA]</scope>
    <source>
        <strain evidence="2 3">DSM 108506</strain>
    </source>
</reference>
<feature type="non-terminal residue" evidence="2">
    <location>
        <position position="1"/>
    </location>
</feature>
<dbReference type="Proteomes" id="UP000308730">
    <property type="component" value="Unassembled WGS sequence"/>
</dbReference>
<sequence>VSNGHWSTTTKSLVPNAQWGLLRLFAYRYHQVKEILKLNWPNYMHESKMWQGLKTEGYYMYTVMDNLKRELKNRDRDPNTRLPLLDAWMFFEILTKNTINSWAQVLEDDAFADQTVVLEDMEIADPRWWVCLDEETADEWWNQLTDAGWVVGDMPDENNNEAWMSIPPLQQGLRVYKEAEDDLRTYGPFPSHVVTVYKVSVLNVLRMKSEQQAPQLASGSDNMDEHEDEDGGDEARAKRADDEGKGKADEKGKGKADDKGKGKAEKNDKVNKEAESESNLREEARANNARPRAPTITSPRAGEKKKRPRRMTSHEEMVSDGQDDVQMGDMNNEDEEMEEGEIRGTPEVSEVPPAREHSPLSEVPPPEDGSAQRVDSAQVAGGSKEYVRPHSPVPLPPWDDKLTEMLIKEGMTGLDPRMLEKEHRWS</sequence>
<name>A0A4S4MX00_9APHY</name>
<evidence type="ECO:0000313" key="2">
    <source>
        <dbReference type="EMBL" id="THH30505.1"/>
    </source>
</evidence>
<dbReference type="AlphaFoldDB" id="A0A4S4MX00"/>
<feature type="compositionally biased region" description="Basic and acidic residues" evidence="1">
    <location>
        <begin position="233"/>
        <end position="285"/>
    </location>
</feature>
<organism evidence="2 3">
    <name type="scientific">Antrodiella citrinella</name>
    <dbReference type="NCBI Taxonomy" id="2447956"/>
    <lineage>
        <taxon>Eukaryota</taxon>
        <taxon>Fungi</taxon>
        <taxon>Dikarya</taxon>
        <taxon>Basidiomycota</taxon>
        <taxon>Agaricomycotina</taxon>
        <taxon>Agaricomycetes</taxon>
        <taxon>Polyporales</taxon>
        <taxon>Steccherinaceae</taxon>
        <taxon>Antrodiella</taxon>
    </lineage>
</organism>
<evidence type="ECO:0000313" key="3">
    <source>
        <dbReference type="Proteomes" id="UP000308730"/>
    </source>
</evidence>
<proteinExistence type="predicted"/>
<dbReference type="EMBL" id="SGPM01000078">
    <property type="protein sequence ID" value="THH30505.1"/>
    <property type="molecule type" value="Genomic_DNA"/>
</dbReference>
<gene>
    <name evidence="2" type="ORF">EUX98_g3670</name>
</gene>
<protein>
    <submittedName>
        <fullName evidence="2">Uncharacterized protein</fullName>
    </submittedName>
</protein>
<feature type="region of interest" description="Disordered" evidence="1">
    <location>
        <begin position="212"/>
        <end position="399"/>
    </location>
</feature>
<comment type="caution">
    <text evidence="2">The sequence shown here is derived from an EMBL/GenBank/DDBJ whole genome shotgun (WGS) entry which is preliminary data.</text>
</comment>
<feature type="compositionally biased region" description="Polar residues" evidence="1">
    <location>
        <begin position="212"/>
        <end position="221"/>
    </location>
</feature>